<dbReference type="PROSITE" id="PS50110">
    <property type="entry name" value="RESPONSE_REGULATORY"/>
    <property type="match status" value="1"/>
</dbReference>
<dbReference type="EMBL" id="BMHE01000040">
    <property type="protein sequence ID" value="GGA01443.1"/>
    <property type="molecule type" value="Genomic_DNA"/>
</dbReference>
<gene>
    <name evidence="13" type="ORF">GCM10008018_54630</name>
</gene>
<feature type="transmembrane region" description="Helical" evidence="10">
    <location>
        <begin position="386"/>
        <end position="402"/>
    </location>
</feature>
<dbReference type="CDD" id="cd17574">
    <property type="entry name" value="REC_OmpR"/>
    <property type="match status" value="1"/>
</dbReference>
<keyword evidence="8" id="KW-0902">Two-component regulatory system</keyword>
<dbReference type="Pfam" id="PF06580">
    <property type="entry name" value="His_kinase"/>
    <property type="match status" value="1"/>
</dbReference>
<keyword evidence="7" id="KW-0067">ATP-binding</keyword>
<dbReference type="InterPro" id="IPR001789">
    <property type="entry name" value="Sig_transdc_resp-reg_receiver"/>
</dbReference>
<keyword evidence="3 9" id="KW-0597">Phosphoprotein</keyword>
<feature type="modified residue" description="4-aspartylphosphate" evidence="9">
    <location>
        <position position="770"/>
    </location>
</feature>
<evidence type="ECO:0000313" key="13">
    <source>
        <dbReference type="EMBL" id="GGA01443.1"/>
    </source>
</evidence>
<dbReference type="SUPFAM" id="SSF47384">
    <property type="entry name" value="Homodimeric domain of signal transducing histidine kinase"/>
    <property type="match status" value="1"/>
</dbReference>
<dbReference type="InterPro" id="IPR011623">
    <property type="entry name" value="7TMR_DISM_rcpt_extracell_dom1"/>
</dbReference>
<feature type="transmembrane region" description="Helical" evidence="10">
    <location>
        <begin position="234"/>
        <end position="258"/>
    </location>
</feature>
<reference evidence="14" key="1">
    <citation type="journal article" date="2019" name="Int. J. Syst. Evol. Microbiol.">
        <title>The Global Catalogue of Microorganisms (GCM) 10K type strain sequencing project: providing services to taxonomists for standard genome sequencing and annotation.</title>
        <authorList>
            <consortium name="The Broad Institute Genomics Platform"/>
            <consortium name="The Broad Institute Genome Sequencing Center for Infectious Disease"/>
            <person name="Wu L."/>
            <person name="Ma J."/>
        </authorList>
    </citation>
    <scope>NUCLEOTIDE SEQUENCE [LARGE SCALE GENOMIC DNA]</scope>
    <source>
        <strain evidence="14">CGMCC 1.15043</strain>
    </source>
</reference>
<dbReference type="SUPFAM" id="SSF55874">
    <property type="entry name" value="ATPase domain of HSP90 chaperone/DNA topoisomerase II/histidine kinase"/>
    <property type="match status" value="2"/>
</dbReference>
<dbReference type="PANTHER" id="PTHR43047">
    <property type="entry name" value="TWO-COMPONENT HISTIDINE PROTEIN KINASE"/>
    <property type="match status" value="1"/>
</dbReference>
<dbReference type="InterPro" id="IPR003661">
    <property type="entry name" value="HisK_dim/P_dom"/>
</dbReference>
<evidence type="ECO:0000313" key="14">
    <source>
        <dbReference type="Proteomes" id="UP000615455"/>
    </source>
</evidence>
<sequence>MFCLASFFLVSSKGIFAVIVEIQTIMQIKRKLLLNTGIFLFLLIAVRIVWIFVFMPPQQPDAIRGQLDLRGMDLTQTHALKLDGEWEFYPNALIKEAKRDTDTSGIDDAFIQVPGDWKKSLSVEGRSSNGFGTYHLRVLVDPREGQTYGMRLLNIPSAFTLYVNGKLLAQSGQPGQNDTDYIARNVPYSAAFMEDGAQIDIIIQASNFETAHVGGIHSSITFGTQQAVSYETRLAIILQLMVCTTFLLHAVYAFILYLMGVRQRVLLFFAGAIIFSALWVLVSDDMLLLVWLPLHYDWIVKIQLLTFLGAAVFMLEFTKRLLTEYLHVTLFRWYSIIGAIVAVYTLLAPVQYVQPAFGGIIGFVLLSYFIVPIITLRTAMKSDTDAVALVLGATALANNIIWGIVKDAGWVDIFYYPVDLVVSFLAFVSYWFKRYIYTYAQTDKLSKELQRADKQKDDFLANTSHELRNPLHGMLNMTQIVLDSDKHSLSENNVKNLELILTVGRRMSFMLNDLIDLTLLKEDNVRLHVKSLQVQTVVSGVIDMLRYMLEGKPIQLNNTLADNFPPVMADEDRLIQILFNLLHNAIKFTNDGDITISGYVQDMKAYISMEDTGIGMDEETRQRIFEPYEQGDSSLTASPGGGIGLGLSICRQLVELHDGTLEAVSFLGQGSKFTFTLPLASLSVQTKAEFKSPVYAETAAASAAVSPVFESVATVRKEKPALLVVDDDTLNLKILGHILDSESFEIAAVTSGKEALAQLETRDWDLVITDIMMPHMSGYELTRIIRERFSISELPILLLTARNRPEDIAAGFQSGANDYVTKPADATELKTRVNALINLNRSVNARLLMEAAWLQAQIKPHFLFNSLNSIAALSEIDLSKMHLLLNEFSNYLRSSFDFKNSDRLVLIDRELEFVRSYLYIEKQRFEHRLEVVWEIDADLNLEIPPLSIQPLVENAVRHGIMSRSKGGKITIGIKNQQDRAEITVADNGSGMDEETVQRIFERQLDGRQGIGLLNVDRRLKQMYGQGLRIHSQPGLGTVVSFLVLK</sequence>
<feature type="transmembrane region" description="Helical" evidence="10">
    <location>
        <begin position="32"/>
        <end position="55"/>
    </location>
</feature>
<keyword evidence="6" id="KW-0418">Kinase</keyword>
<keyword evidence="4" id="KW-0808">Transferase</keyword>
<evidence type="ECO:0000256" key="7">
    <source>
        <dbReference type="ARBA" id="ARBA00022840"/>
    </source>
</evidence>
<dbReference type="InterPro" id="IPR008979">
    <property type="entry name" value="Galactose-bd-like_sf"/>
</dbReference>
<evidence type="ECO:0000259" key="11">
    <source>
        <dbReference type="PROSITE" id="PS50109"/>
    </source>
</evidence>
<feature type="transmembrane region" description="Helical" evidence="10">
    <location>
        <begin position="265"/>
        <end position="292"/>
    </location>
</feature>
<feature type="domain" description="Response regulatory" evidence="12">
    <location>
        <begin position="721"/>
        <end position="837"/>
    </location>
</feature>
<dbReference type="SMART" id="SM00388">
    <property type="entry name" value="HisKA"/>
    <property type="match status" value="1"/>
</dbReference>
<evidence type="ECO:0000256" key="5">
    <source>
        <dbReference type="ARBA" id="ARBA00022741"/>
    </source>
</evidence>
<dbReference type="SUPFAM" id="SSF52172">
    <property type="entry name" value="CheY-like"/>
    <property type="match status" value="1"/>
</dbReference>
<feature type="transmembrane region" description="Helical" evidence="10">
    <location>
        <begin position="414"/>
        <end position="432"/>
    </location>
</feature>
<dbReference type="CDD" id="cd00082">
    <property type="entry name" value="HisKA"/>
    <property type="match status" value="1"/>
</dbReference>
<evidence type="ECO:0000256" key="1">
    <source>
        <dbReference type="ARBA" id="ARBA00000085"/>
    </source>
</evidence>
<dbReference type="Pfam" id="PF00512">
    <property type="entry name" value="HisKA"/>
    <property type="match status" value="1"/>
</dbReference>
<dbReference type="SMART" id="SM00387">
    <property type="entry name" value="HATPase_c"/>
    <property type="match status" value="2"/>
</dbReference>
<feature type="transmembrane region" description="Helical" evidence="10">
    <location>
        <begin position="330"/>
        <end position="350"/>
    </location>
</feature>
<dbReference type="InterPro" id="IPR011006">
    <property type="entry name" value="CheY-like_superfamily"/>
</dbReference>
<dbReference type="Pfam" id="PF02518">
    <property type="entry name" value="HATPase_c"/>
    <property type="match status" value="2"/>
</dbReference>
<dbReference type="PRINTS" id="PR00344">
    <property type="entry name" value="BCTRLSENSOR"/>
</dbReference>
<feature type="transmembrane region" description="Helical" evidence="10">
    <location>
        <begin position="356"/>
        <end position="374"/>
    </location>
</feature>
<dbReference type="InterPro" id="IPR036890">
    <property type="entry name" value="HATPase_C_sf"/>
</dbReference>
<keyword evidence="10" id="KW-0472">Membrane</keyword>
<dbReference type="InterPro" id="IPR005467">
    <property type="entry name" value="His_kinase_dom"/>
</dbReference>
<feature type="transmembrane region" description="Helical" evidence="10">
    <location>
        <begin position="298"/>
        <end position="318"/>
    </location>
</feature>
<evidence type="ECO:0000256" key="4">
    <source>
        <dbReference type="ARBA" id="ARBA00022679"/>
    </source>
</evidence>
<dbReference type="SUPFAM" id="SSF49785">
    <property type="entry name" value="Galactose-binding domain-like"/>
    <property type="match status" value="1"/>
</dbReference>
<evidence type="ECO:0000256" key="8">
    <source>
        <dbReference type="ARBA" id="ARBA00023012"/>
    </source>
</evidence>
<dbReference type="Proteomes" id="UP000615455">
    <property type="component" value="Unassembled WGS sequence"/>
</dbReference>
<feature type="domain" description="Histidine kinase" evidence="11">
    <location>
        <begin position="948"/>
        <end position="1045"/>
    </location>
</feature>
<comment type="caution">
    <text evidence="13">The sequence shown here is derived from an EMBL/GenBank/DDBJ whole genome shotgun (WGS) entry which is preliminary data.</text>
</comment>
<proteinExistence type="predicted"/>
<evidence type="ECO:0000256" key="2">
    <source>
        <dbReference type="ARBA" id="ARBA00012438"/>
    </source>
</evidence>
<evidence type="ECO:0000256" key="3">
    <source>
        <dbReference type="ARBA" id="ARBA00022553"/>
    </source>
</evidence>
<dbReference type="Pfam" id="PF07695">
    <property type="entry name" value="7TMR-DISM_7TM"/>
    <property type="match status" value="1"/>
</dbReference>
<dbReference type="InterPro" id="IPR036097">
    <property type="entry name" value="HisK_dim/P_sf"/>
</dbReference>
<dbReference type="SMART" id="SM00448">
    <property type="entry name" value="REC"/>
    <property type="match status" value="1"/>
</dbReference>
<evidence type="ECO:0000256" key="9">
    <source>
        <dbReference type="PROSITE-ProRule" id="PRU00169"/>
    </source>
</evidence>
<name>A0ABQ1F7A5_9BACL</name>
<keyword evidence="10" id="KW-1133">Transmembrane helix</keyword>
<dbReference type="Gene3D" id="2.60.120.260">
    <property type="entry name" value="Galactose-binding domain-like"/>
    <property type="match status" value="1"/>
</dbReference>
<organism evidence="13 14">
    <name type="scientific">Paenibacillus marchantiophytorum</name>
    <dbReference type="NCBI Taxonomy" id="1619310"/>
    <lineage>
        <taxon>Bacteria</taxon>
        <taxon>Bacillati</taxon>
        <taxon>Bacillota</taxon>
        <taxon>Bacilli</taxon>
        <taxon>Bacillales</taxon>
        <taxon>Paenibacillaceae</taxon>
        <taxon>Paenibacillus</taxon>
    </lineage>
</organism>
<dbReference type="Gene3D" id="1.10.287.130">
    <property type="match status" value="1"/>
</dbReference>
<evidence type="ECO:0000256" key="10">
    <source>
        <dbReference type="SAM" id="Phobius"/>
    </source>
</evidence>
<protein>
    <recommendedName>
        <fullName evidence="2">histidine kinase</fullName>
        <ecNumber evidence="2">2.7.13.3</ecNumber>
    </recommendedName>
</protein>
<keyword evidence="10" id="KW-0812">Transmembrane</keyword>
<keyword evidence="14" id="KW-1185">Reference proteome</keyword>
<dbReference type="InterPro" id="IPR004358">
    <property type="entry name" value="Sig_transdc_His_kin-like_C"/>
</dbReference>
<dbReference type="PANTHER" id="PTHR43047:SF72">
    <property type="entry name" value="OSMOSENSING HISTIDINE PROTEIN KINASE SLN1"/>
    <property type="match status" value="1"/>
</dbReference>
<dbReference type="Gene3D" id="3.40.50.2300">
    <property type="match status" value="1"/>
</dbReference>
<keyword evidence="5" id="KW-0547">Nucleotide-binding</keyword>
<dbReference type="EC" id="2.7.13.3" evidence="2"/>
<dbReference type="InterPro" id="IPR010559">
    <property type="entry name" value="Sig_transdc_His_kin_internal"/>
</dbReference>
<dbReference type="Gene3D" id="3.30.565.10">
    <property type="entry name" value="Histidine kinase-like ATPase, C-terminal domain"/>
    <property type="match status" value="2"/>
</dbReference>
<comment type="catalytic activity">
    <reaction evidence="1">
        <text>ATP + protein L-histidine = ADP + protein N-phospho-L-histidine.</text>
        <dbReference type="EC" id="2.7.13.3"/>
    </reaction>
</comment>
<evidence type="ECO:0000256" key="6">
    <source>
        <dbReference type="ARBA" id="ARBA00022777"/>
    </source>
</evidence>
<evidence type="ECO:0000259" key="12">
    <source>
        <dbReference type="PROSITE" id="PS50110"/>
    </source>
</evidence>
<feature type="domain" description="Histidine kinase" evidence="11">
    <location>
        <begin position="462"/>
        <end position="681"/>
    </location>
</feature>
<accession>A0ABQ1F7A5</accession>
<dbReference type="Pfam" id="PF00072">
    <property type="entry name" value="Response_reg"/>
    <property type="match status" value="1"/>
</dbReference>
<dbReference type="PROSITE" id="PS50109">
    <property type="entry name" value="HIS_KIN"/>
    <property type="match status" value="2"/>
</dbReference>
<dbReference type="InterPro" id="IPR003594">
    <property type="entry name" value="HATPase_dom"/>
</dbReference>